<proteinExistence type="predicted"/>
<keyword evidence="9" id="KW-1185">Reference proteome</keyword>
<dbReference type="Gene3D" id="1.10.1790.10">
    <property type="entry name" value="PRD domain"/>
    <property type="match status" value="1"/>
</dbReference>
<dbReference type="PROSITE" id="PS51372">
    <property type="entry name" value="PRD_2"/>
    <property type="match status" value="1"/>
</dbReference>
<dbReference type="Proteomes" id="UP000664601">
    <property type="component" value="Unassembled WGS sequence"/>
</dbReference>
<keyword evidence="4" id="KW-0804">Transcription</keyword>
<dbReference type="Pfam" id="PF00874">
    <property type="entry name" value="PRD"/>
    <property type="match status" value="1"/>
</dbReference>
<dbReference type="PANTHER" id="PTHR30185:SF18">
    <property type="entry name" value="TRANSCRIPTIONAL REGULATOR MTLR"/>
    <property type="match status" value="1"/>
</dbReference>
<evidence type="ECO:0000313" key="8">
    <source>
        <dbReference type="EMBL" id="MBO1305007.1"/>
    </source>
</evidence>
<dbReference type="Gene3D" id="3.40.930.10">
    <property type="entry name" value="Mannitol-specific EII, Chain A"/>
    <property type="match status" value="1"/>
</dbReference>
<dbReference type="InterPro" id="IPR011608">
    <property type="entry name" value="PRD"/>
</dbReference>
<dbReference type="CDD" id="cd05568">
    <property type="entry name" value="PTS_IIB_bgl_like"/>
    <property type="match status" value="1"/>
</dbReference>
<dbReference type="Pfam" id="PF08279">
    <property type="entry name" value="HTH_11"/>
    <property type="match status" value="1"/>
</dbReference>
<dbReference type="SUPFAM" id="SSF63520">
    <property type="entry name" value="PTS-regulatory domain, PRD"/>
    <property type="match status" value="1"/>
</dbReference>
<dbReference type="SUPFAM" id="SSF55804">
    <property type="entry name" value="Phoshotransferase/anion transport protein"/>
    <property type="match status" value="1"/>
</dbReference>
<dbReference type="InterPro" id="IPR050661">
    <property type="entry name" value="BglG_antiterminators"/>
</dbReference>
<evidence type="ECO:0000256" key="3">
    <source>
        <dbReference type="ARBA" id="ARBA00023015"/>
    </source>
</evidence>
<dbReference type="Pfam" id="PF00359">
    <property type="entry name" value="PTS_EIIA_2"/>
    <property type="match status" value="1"/>
</dbReference>
<gene>
    <name evidence="8" type="ORF">JZO70_02455</name>
</gene>
<dbReference type="RefSeq" id="WP_207671953.1">
    <property type="nucleotide sequence ID" value="NZ_JAFREM010000004.1"/>
</dbReference>
<dbReference type="EMBL" id="JAFREM010000004">
    <property type="protein sequence ID" value="MBO1305007.1"/>
    <property type="molecule type" value="Genomic_DNA"/>
</dbReference>
<dbReference type="SUPFAM" id="SSF52794">
    <property type="entry name" value="PTS system IIB component-like"/>
    <property type="match status" value="1"/>
</dbReference>
<dbReference type="PANTHER" id="PTHR30185">
    <property type="entry name" value="CRYPTIC BETA-GLUCOSIDE BGL OPERON ANTITERMINATOR"/>
    <property type="match status" value="1"/>
</dbReference>
<evidence type="ECO:0000259" key="7">
    <source>
        <dbReference type="PROSITE" id="PS51372"/>
    </source>
</evidence>
<dbReference type="InterPro" id="IPR013196">
    <property type="entry name" value="HTH_11"/>
</dbReference>
<evidence type="ECO:0000256" key="1">
    <source>
        <dbReference type="ARBA" id="ARBA00022679"/>
    </source>
</evidence>
<reference evidence="8 9" key="1">
    <citation type="submission" date="2021-03" db="EMBL/GenBank/DDBJ databases">
        <title>Enterococcal diversity collection.</title>
        <authorList>
            <person name="Gilmore M.S."/>
            <person name="Schwartzman J."/>
            <person name="Van Tyne D."/>
            <person name="Martin M."/>
            <person name="Earl A.M."/>
            <person name="Manson A.L."/>
            <person name="Straub T."/>
            <person name="Salamzade R."/>
            <person name="Saavedra J."/>
            <person name="Lebreton F."/>
            <person name="Prichula J."/>
            <person name="Schaufler K."/>
            <person name="Gaca A."/>
            <person name="Sgardioli B."/>
            <person name="Wagenaar J."/>
            <person name="Strong T."/>
        </authorList>
    </citation>
    <scope>NUCLEOTIDE SEQUENCE [LARGE SCALE GENOMIC DNA]</scope>
    <source>
        <strain evidence="8 9">669A</strain>
    </source>
</reference>
<organism evidence="8 9">
    <name type="scientific">Candidatus Enterococcus moelleringii</name>
    <dbReference type="NCBI Taxonomy" id="2815325"/>
    <lineage>
        <taxon>Bacteria</taxon>
        <taxon>Bacillati</taxon>
        <taxon>Bacillota</taxon>
        <taxon>Bacilli</taxon>
        <taxon>Lactobacillales</taxon>
        <taxon>Enterococcaceae</taxon>
        <taxon>Enterococcus</taxon>
    </lineage>
</organism>
<comment type="caution">
    <text evidence="8">The sequence shown here is derived from an EMBL/GenBank/DDBJ whole genome shotgun (WGS) entry which is preliminary data.</text>
</comment>
<accession>A0ABS3L5W4</accession>
<dbReference type="InterPro" id="IPR036388">
    <property type="entry name" value="WH-like_DNA-bd_sf"/>
</dbReference>
<evidence type="ECO:0000259" key="5">
    <source>
        <dbReference type="PROSITE" id="PS51094"/>
    </source>
</evidence>
<dbReference type="InterPro" id="IPR036095">
    <property type="entry name" value="PTS_EIIB-like_sf"/>
</dbReference>
<dbReference type="InterPro" id="IPR036634">
    <property type="entry name" value="PRD_sf"/>
</dbReference>
<keyword evidence="1" id="KW-0808">Transferase</keyword>
<evidence type="ECO:0000256" key="4">
    <source>
        <dbReference type="ARBA" id="ARBA00023163"/>
    </source>
</evidence>
<dbReference type="PROSITE" id="PS51099">
    <property type="entry name" value="PTS_EIIB_TYPE_2"/>
    <property type="match status" value="1"/>
</dbReference>
<evidence type="ECO:0000259" key="6">
    <source>
        <dbReference type="PROSITE" id="PS51099"/>
    </source>
</evidence>
<dbReference type="InterPro" id="IPR036390">
    <property type="entry name" value="WH_DNA-bd_sf"/>
</dbReference>
<keyword evidence="3" id="KW-0805">Transcription regulation</keyword>
<feature type="domain" description="PTS EIIA type-2" evidence="5">
    <location>
        <begin position="531"/>
        <end position="677"/>
    </location>
</feature>
<keyword evidence="2" id="KW-0677">Repeat</keyword>
<dbReference type="SUPFAM" id="SSF46785">
    <property type="entry name" value="Winged helix' DNA-binding domain"/>
    <property type="match status" value="1"/>
</dbReference>
<evidence type="ECO:0000313" key="9">
    <source>
        <dbReference type="Proteomes" id="UP000664601"/>
    </source>
</evidence>
<dbReference type="PROSITE" id="PS51094">
    <property type="entry name" value="PTS_EIIA_TYPE_2"/>
    <property type="match status" value="1"/>
</dbReference>
<dbReference type="InterPro" id="IPR013011">
    <property type="entry name" value="PTS_EIIB_2"/>
</dbReference>
<dbReference type="Gene3D" id="1.10.10.10">
    <property type="entry name" value="Winged helix-like DNA-binding domain superfamily/Winged helix DNA-binding domain"/>
    <property type="match status" value="1"/>
</dbReference>
<evidence type="ECO:0000256" key="2">
    <source>
        <dbReference type="ARBA" id="ARBA00022737"/>
    </source>
</evidence>
<feature type="domain" description="PRD" evidence="7">
    <location>
        <begin position="306"/>
        <end position="412"/>
    </location>
</feature>
<name>A0ABS3L5W4_9ENTE</name>
<dbReference type="InterPro" id="IPR016152">
    <property type="entry name" value="PTrfase/Anion_transptr"/>
</dbReference>
<dbReference type="InterPro" id="IPR002178">
    <property type="entry name" value="PTS_EIIA_type-2_dom"/>
</dbReference>
<dbReference type="Gene3D" id="3.40.50.2300">
    <property type="match status" value="1"/>
</dbReference>
<sequence>MYFSVREKKILALLIAYPDGVLLEQLQEELNVSKRTVYREVSSIEKTIKPLDVQIIKPRGAGYRLVGESINLDKLKTEIEENKEELFTDNVQRQGAIVTTLLMVDEEETIEGLSLDFQVSTSTIVSDLQAIEQSLEDYRLQLLRLKGRGIKIAGREKEKRQILGNLIFNGVNEYEFFQFIDHLEGPDTEAVTDNFFLKQLTPHSLYLARDILYHIPQYSVKEVTDNQLQRILILLALSIDRIRQEKFVEEEQDSSPKPESMQIASQIMVKVATTCGHSILAQEVRFFAYQLEGINYKKPQNIFIDHFDVELSYQIKELIRVVSENSGLEFRKDEQLFNDMLTHMSAALKRSLTVLPNMVNPLLQKIQEKYSTLTDAVTNGLAEVFPDYNFTHDELGYVVIHFATSLERHPSGKGLFVLVLCSSGIGTARILESRIKKYMPEIQQIQVAKISEMNRLNFKQYDLILATLFLPEFTLPYKVISPLLLDEEIQELRAYIHDLRPETERMAQEELVQEPGDTFDDLYETMRTANHLLNQLQVKPFAAEETVELTLEKIVNELEGTVVSNAEYVTQKVIDRYIVAPIGVPNTNFALFHSANKCVMEPFFAIYDLDKAFSILGMDKKSIKLTRILLLLAPDPMKEAQKGILGKISSSVIESDLNTEIYKFGNHELVYQLLSSLFIKEIKES</sequence>
<feature type="domain" description="PTS EIIB type-2" evidence="6">
    <location>
        <begin position="415"/>
        <end position="504"/>
    </location>
</feature>
<protein>
    <submittedName>
        <fullName evidence="8">Transcription antiterminator</fullName>
    </submittedName>
</protein>